<proteinExistence type="predicted"/>
<feature type="transmembrane region" description="Helical" evidence="1">
    <location>
        <begin position="113"/>
        <end position="132"/>
    </location>
</feature>
<feature type="domain" description="Spore protein YkvP/CgeB glycosyl transferase-like" evidence="2">
    <location>
        <begin position="204"/>
        <end position="344"/>
    </location>
</feature>
<keyword evidence="1" id="KW-1133">Transmembrane helix</keyword>
<keyword evidence="1" id="KW-0812">Transmembrane</keyword>
<dbReference type="Gene3D" id="3.40.50.2000">
    <property type="entry name" value="Glycogen Phosphorylase B"/>
    <property type="match status" value="1"/>
</dbReference>
<evidence type="ECO:0000256" key="1">
    <source>
        <dbReference type="SAM" id="Phobius"/>
    </source>
</evidence>
<protein>
    <recommendedName>
        <fullName evidence="2">Spore protein YkvP/CgeB glycosyl transferase-like domain-containing protein</fullName>
    </recommendedName>
</protein>
<evidence type="ECO:0000313" key="3">
    <source>
        <dbReference type="EMBL" id="MCA9376436.1"/>
    </source>
</evidence>
<gene>
    <name evidence="3" type="ORF">KC685_00770</name>
</gene>
<reference evidence="3" key="1">
    <citation type="submission" date="2020-04" db="EMBL/GenBank/DDBJ databases">
        <authorList>
            <person name="Zhang T."/>
        </authorList>
    </citation>
    <scope>NUCLEOTIDE SEQUENCE</scope>
    <source>
        <strain evidence="3">HKST-UBA17</strain>
    </source>
</reference>
<dbReference type="EMBL" id="JAGQLN010000002">
    <property type="protein sequence ID" value="MCA9376436.1"/>
    <property type="molecule type" value="Genomic_DNA"/>
</dbReference>
<name>A0A955I0Y9_9BACT</name>
<comment type="caution">
    <text evidence="3">The sequence shown here is derived from an EMBL/GenBank/DDBJ whole genome shotgun (WGS) entry which is preliminary data.</text>
</comment>
<dbReference type="Proteomes" id="UP000741282">
    <property type="component" value="Unassembled WGS sequence"/>
</dbReference>
<evidence type="ECO:0000259" key="2">
    <source>
        <dbReference type="Pfam" id="PF13524"/>
    </source>
</evidence>
<organism evidence="3 4">
    <name type="scientific">Candidatus Dojkabacteria bacterium</name>
    <dbReference type="NCBI Taxonomy" id="2099670"/>
    <lineage>
        <taxon>Bacteria</taxon>
        <taxon>Candidatus Dojkabacteria</taxon>
    </lineage>
</organism>
<sequence>MKRKSKNGSLKICYVLSYRSPNYIRTEVLLSVLESIPDTQLFVARNSSKGIRRYFETVLEFLKVRFKYDPDVYIIGFRGHEIALIIRLFTLGRKIIFDEMVSPYDSLRNERKAGFIGVLVSILIYPFEWLILHSSNIILTDTPQHKHLVEGTFRVHKGKVKYIYVGALEDRRNHPKRKNDRFTVFFYGTFLPLHGVEYILDAVERLRDLPIQFQLIVGKSRAYKSFIKRLQENDLANVEHHFWVQYDELMTMANSADLTLGGPFGGTGQAGRIVTGKTNQFLSLGKPVLIGYSDVDVGFKDKENCIVAEQANPESLATQIRWAYENQDKLKDIAQQGRTLFQEKFGLKKLSVDLVDILNDLST</sequence>
<accession>A0A955I0Y9</accession>
<evidence type="ECO:0000313" key="4">
    <source>
        <dbReference type="Proteomes" id="UP000741282"/>
    </source>
</evidence>
<dbReference type="Pfam" id="PF13524">
    <property type="entry name" value="Glyco_trans_1_2"/>
    <property type="match status" value="1"/>
</dbReference>
<dbReference type="InterPro" id="IPR055259">
    <property type="entry name" value="YkvP/CgeB_Glyco_trans-like"/>
</dbReference>
<keyword evidence="1" id="KW-0472">Membrane</keyword>
<reference evidence="3" key="2">
    <citation type="journal article" date="2021" name="Microbiome">
        <title>Successional dynamics and alternative stable states in a saline activated sludge microbial community over 9 years.</title>
        <authorList>
            <person name="Wang Y."/>
            <person name="Ye J."/>
            <person name="Ju F."/>
            <person name="Liu L."/>
            <person name="Boyd J.A."/>
            <person name="Deng Y."/>
            <person name="Parks D.H."/>
            <person name="Jiang X."/>
            <person name="Yin X."/>
            <person name="Woodcroft B.J."/>
            <person name="Tyson G.W."/>
            <person name="Hugenholtz P."/>
            <person name="Polz M.F."/>
            <person name="Zhang T."/>
        </authorList>
    </citation>
    <scope>NUCLEOTIDE SEQUENCE</scope>
    <source>
        <strain evidence="3">HKST-UBA17</strain>
    </source>
</reference>
<dbReference type="AlphaFoldDB" id="A0A955I0Y9"/>
<dbReference type="SUPFAM" id="SSF53756">
    <property type="entry name" value="UDP-Glycosyltransferase/glycogen phosphorylase"/>
    <property type="match status" value="1"/>
</dbReference>